<dbReference type="PANTHER" id="PTHR46310:SF7">
    <property type="entry name" value="AMIDASE 1"/>
    <property type="match status" value="1"/>
</dbReference>
<dbReference type="PANTHER" id="PTHR46310">
    <property type="entry name" value="AMIDASE 1"/>
    <property type="match status" value="1"/>
</dbReference>
<dbReference type="EC" id="3.5.1.4" evidence="2"/>
<dbReference type="Gene3D" id="3.90.1300.10">
    <property type="entry name" value="Amidase signature (AS) domain"/>
    <property type="match status" value="1"/>
</dbReference>
<dbReference type="InterPro" id="IPR023631">
    <property type="entry name" value="Amidase_dom"/>
</dbReference>
<dbReference type="GO" id="GO:0004040">
    <property type="term" value="F:amidase activity"/>
    <property type="evidence" value="ECO:0007669"/>
    <property type="project" value="UniProtKB-EC"/>
</dbReference>
<dbReference type="SUPFAM" id="SSF75304">
    <property type="entry name" value="Amidase signature (AS) enzymes"/>
    <property type="match status" value="1"/>
</dbReference>
<protein>
    <submittedName>
        <fullName evidence="2">Amidase</fullName>
        <ecNumber evidence="2">3.5.1.4</ecNumber>
    </submittedName>
</protein>
<evidence type="ECO:0000313" key="2">
    <source>
        <dbReference type="EMBL" id="MRH44342.1"/>
    </source>
</evidence>
<feature type="domain" description="Amidase" evidence="1">
    <location>
        <begin position="20"/>
        <end position="192"/>
    </location>
</feature>
<dbReference type="EMBL" id="WJNG01000015">
    <property type="protein sequence ID" value="MRH44342.1"/>
    <property type="molecule type" value="Genomic_DNA"/>
</dbReference>
<name>A0A6A8DT06_9BACI</name>
<proteinExistence type="predicted"/>
<dbReference type="NCBIfam" id="NF006169">
    <property type="entry name" value="PRK08310.1"/>
    <property type="match status" value="1"/>
</dbReference>
<dbReference type="AlphaFoldDB" id="A0A6A8DT06"/>
<dbReference type="Pfam" id="PF01425">
    <property type="entry name" value="Amidase"/>
    <property type="match status" value="2"/>
</dbReference>
<dbReference type="OrthoDB" id="9811471at2"/>
<evidence type="ECO:0000259" key="1">
    <source>
        <dbReference type="Pfam" id="PF01425"/>
    </source>
</evidence>
<dbReference type="InterPro" id="IPR036928">
    <property type="entry name" value="AS_sf"/>
</dbReference>
<keyword evidence="2" id="KW-0378">Hydrolase</keyword>
<dbReference type="PROSITE" id="PS00571">
    <property type="entry name" value="AMIDASES"/>
    <property type="match status" value="1"/>
</dbReference>
<comment type="caution">
    <text evidence="2">The sequence shown here is derived from an EMBL/GenBank/DDBJ whole genome shotgun (WGS) entry which is preliminary data.</text>
</comment>
<dbReference type="Proteomes" id="UP000799092">
    <property type="component" value="Unassembled WGS sequence"/>
</dbReference>
<keyword evidence="3" id="KW-1185">Reference proteome</keyword>
<organism evidence="2 3">
    <name type="scientific">Aquibacillus halophilus</name>
    <dbReference type="NCBI Taxonomy" id="930132"/>
    <lineage>
        <taxon>Bacteria</taxon>
        <taxon>Bacillati</taxon>
        <taxon>Bacillota</taxon>
        <taxon>Bacilli</taxon>
        <taxon>Bacillales</taxon>
        <taxon>Bacillaceae</taxon>
        <taxon>Aquibacillus</taxon>
    </lineage>
</organism>
<feature type="domain" description="Amidase" evidence="1">
    <location>
        <begin position="285"/>
        <end position="381"/>
    </location>
</feature>
<gene>
    <name evidence="2" type="ORF">GH741_16995</name>
</gene>
<dbReference type="InterPro" id="IPR020556">
    <property type="entry name" value="Amidase_CS"/>
</dbReference>
<accession>A0A6A8DT06</accession>
<evidence type="ECO:0000313" key="3">
    <source>
        <dbReference type="Proteomes" id="UP000799092"/>
    </source>
</evidence>
<dbReference type="RefSeq" id="WP_153737945.1">
    <property type="nucleotide sequence ID" value="NZ_WJNG01000015.1"/>
</dbReference>
<sequence length="395" mass="43385">MRNLFRAYVNQDLIKEPSGTGRLDGLTFSVKDVFSIKQYINTAGNPDWFRTHRPAEQNAAAIETLLGDGAKLIGTTHTDELMFSLNGENYHYGTPINPKAPDCIPGGSSSGSAVAVASEMVDFALGTDTGGSVRIPSAYCGLYGFRPTHGTVNIDGVIPLAESFDTVGWMARDSRTLSRVGEVLINSANQDNGDFTQVYLGEDAWELVDPDVKKPISDYLPAFETVIPNHQTVKISQEGLDVWADTFKHIQGSEIWKEHGDWIETEKPVFGPGISERFAWTSTINNVDLQEHLKRKKVIEERMNALLGENGILIIPTAPGPAPLRNLKSEELEDRRARTMRLTCIAGLAGLPQLTIPVAEVNGKPVALSVIANRHRDLSLLKLIDSIYSNQMTTR</sequence>
<reference evidence="2" key="1">
    <citation type="submission" date="2019-11" db="EMBL/GenBank/DDBJ databases">
        <authorList>
            <person name="Li J."/>
        </authorList>
    </citation>
    <scope>NUCLEOTIDE SEQUENCE</scope>
    <source>
        <strain evidence="2">B6B</strain>
    </source>
</reference>